<dbReference type="EMBL" id="JAACXV010000033">
    <property type="protein sequence ID" value="KAF7286245.1"/>
    <property type="molecule type" value="Genomic_DNA"/>
</dbReference>
<name>A0A834MMP9_RHYFE</name>
<protein>
    <submittedName>
        <fullName evidence="1">Uncharacterized protein</fullName>
    </submittedName>
</protein>
<dbReference type="AlphaFoldDB" id="A0A834MMP9"/>
<gene>
    <name evidence="1" type="ORF">GWI33_006715</name>
</gene>
<sequence>MNNKKEEIKGELSFSNLPVLTRQTEKKSKRTSVLWNLMGIELYGRKLSETAPLSSDLELFELANKEKTENHFTAEHFIRESIKCELLRKSHFVAGARFSFYLFPQMAAALPSPASKLTAN</sequence>
<evidence type="ECO:0000313" key="1">
    <source>
        <dbReference type="EMBL" id="KAF7286245.1"/>
    </source>
</evidence>
<reference evidence="1" key="1">
    <citation type="submission" date="2020-08" db="EMBL/GenBank/DDBJ databases">
        <title>Genome sequencing and assembly of the red palm weevil Rhynchophorus ferrugineus.</title>
        <authorList>
            <person name="Dias G.B."/>
            <person name="Bergman C.M."/>
            <person name="Manee M."/>
        </authorList>
    </citation>
    <scope>NUCLEOTIDE SEQUENCE</scope>
    <source>
        <strain evidence="1">AA-2017</strain>
        <tissue evidence="1">Whole larva</tissue>
    </source>
</reference>
<accession>A0A834MMP9</accession>
<evidence type="ECO:0000313" key="2">
    <source>
        <dbReference type="Proteomes" id="UP000625711"/>
    </source>
</evidence>
<keyword evidence="2" id="KW-1185">Reference proteome</keyword>
<dbReference type="Proteomes" id="UP000625711">
    <property type="component" value="Unassembled WGS sequence"/>
</dbReference>
<comment type="caution">
    <text evidence="1">The sequence shown here is derived from an EMBL/GenBank/DDBJ whole genome shotgun (WGS) entry which is preliminary data.</text>
</comment>
<organism evidence="1 2">
    <name type="scientific">Rhynchophorus ferrugineus</name>
    <name type="common">Red palm weevil</name>
    <name type="synonym">Curculio ferrugineus</name>
    <dbReference type="NCBI Taxonomy" id="354439"/>
    <lineage>
        <taxon>Eukaryota</taxon>
        <taxon>Metazoa</taxon>
        <taxon>Ecdysozoa</taxon>
        <taxon>Arthropoda</taxon>
        <taxon>Hexapoda</taxon>
        <taxon>Insecta</taxon>
        <taxon>Pterygota</taxon>
        <taxon>Neoptera</taxon>
        <taxon>Endopterygota</taxon>
        <taxon>Coleoptera</taxon>
        <taxon>Polyphaga</taxon>
        <taxon>Cucujiformia</taxon>
        <taxon>Curculionidae</taxon>
        <taxon>Dryophthorinae</taxon>
        <taxon>Rhynchophorus</taxon>
    </lineage>
</organism>
<proteinExistence type="predicted"/>